<keyword evidence="1 4" id="KW-0812">Transmembrane</keyword>
<organism evidence="5 6">
    <name type="scientific">Oculimacula yallundae</name>
    <dbReference type="NCBI Taxonomy" id="86028"/>
    <lineage>
        <taxon>Eukaryota</taxon>
        <taxon>Fungi</taxon>
        <taxon>Dikarya</taxon>
        <taxon>Ascomycota</taxon>
        <taxon>Pezizomycotina</taxon>
        <taxon>Leotiomycetes</taxon>
        <taxon>Helotiales</taxon>
        <taxon>Ploettnerulaceae</taxon>
        <taxon>Oculimacula</taxon>
    </lineage>
</organism>
<feature type="transmembrane region" description="Helical" evidence="4">
    <location>
        <begin position="160"/>
        <end position="178"/>
    </location>
</feature>
<name>A0ABR4CJ02_9HELO</name>
<evidence type="ECO:0000313" key="5">
    <source>
        <dbReference type="EMBL" id="KAL2069124.1"/>
    </source>
</evidence>
<comment type="similarity">
    <text evidence="4">Belongs to the copper transporter (Ctr) (TC 1.A.56) family. SLC31A subfamily.</text>
</comment>
<keyword evidence="4" id="KW-0187">Copper transport</keyword>
<keyword evidence="4" id="KW-0813">Transport</keyword>
<evidence type="ECO:0000313" key="6">
    <source>
        <dbReference type="Proteomes" id="UP001595075"/>
    </source>
</evidence>
<evidence type="ECO:0000256" key="4">
    <source>
        <dbReference type="RuleBase" id="RU367022"/>
    </source>
</evidence>
<reference evidence="5 6" key="1">
    <citation type="journal article" date="2024" name="Commun. Biol.">
        <title>Comparative genomic analysis of thermophilic fungi reveals convergent evolutionary adaptations and gene losses.</title>
        <authorList>
            <person name="Steindorff A.S."/>
            <person name="Aguilar-Pontes M.V."/>
            <person name="Robinson A.J."/>
            <person name="Andreopoulos B."/>
            <person name="LaButti K."/>
            <person name="Kuo A."/>
            <person name="Mondo S."/>
            <person name="Riley R."/>
            <person name="Otillar R."/>
            <person name="Haridas S."/>
            <person name="Lipzen A."/>
            <person name="Grimwood J."/>
            <person name="Schmutz J."/>
            <person name="Clum A."/>
            <person name="Reid I.D."/>
            <person name="Moisan M.C."/>
            <person name="Butler G."/>
            <person name="Nguyen T.T.M."/>
            <person name="Dewar K."/>
            <person name="Conant G."/>
            <person name="Drula E."/>
            <person name="Henrissat B."/>
            <person name="Hansel C."/>
            <person name="Singer S."/>
            <person name="Hutchinson M.I."/>
            <person name="de Vries R.P."/>
            <person name="Natvig D.O."/>
            <person name="Powell A.J."/>
            <person name="Tsang A."/>
            <person name="Grigoriev I.V."/>
        </authorList>
    </citation>
    <scope>NUCLEOTIDE SEQUENCE [LARGE SCALE GENOMIC DNA]</scope>
    <source>
        <strain evidence="5 6">CBS 494.80</strain>
    </source>
</reference>
<keyword evidence="2 4" id="KW-1133">Transmembrane helix</keyword>
<gene>
    <name evidence="5" type="ORF">VTL71DRAFT_15462</name>
</gene>
<dbReference type="PANTHER" id="PTHR12483:SF120">
    <property type="entry name" value="HIGH-AFFINITY COPPER TRANSPORTER CTRA2"/>
    <property type="match status" value="1"/>
</dbReference>
<evidence type="ECO:0000256" key="1">
    <source>
        <dbReference type="ARBA" id="ARBA00022692"/>
    </source>
</evidence>
<keyword evidence="3 4" id="KW-0472">Membrane</keyword>
<comment type="caution">
    <text evidence="5">The sequence shown here is derived from an EMBL/GenBank/DDBJ whole genome shotgun (WGS) entry which is preliminary data.</text>
</comment>
<dbReference type="PANTHER" id="PTHR12483">
    <property type="entry name" value="SOLUTE CARRIER FAMILY 31 COPPER TRANSPORTERS"/>
    <property type="match status" value="1"/>
</dbReference>
<keyword evidence="6" id="KW-1185">Reference proteome</keyword>
<sequence length="207" mass="22332">MSPNPHGAEAHGAEASMAGMEGMDMGAGTAAASTTMSMSMSMMSSTFFSSTTTALYSDSWKPNSAGAYAGTCIFLIMLAICFRSLLAVKAWKERAWLDAEFNRRYVTVAGKGPKSERMSQDSDTKRMVLTENGVEEDVMVVKKRGMGVRPWRLTTDPVRAVMDTVIVGVGYLLMLAIMTMNVGYFLSVLGGTFIGSLALGRYVSSEH</sequence>
<comment type="subcellular location">
    <subcellularLocation>
        <location evidence="4">Membrane</location>
        <topology evidence="4">Multi-pass membrane protein</topology>
    </subcellularLocation>
</comment>
<keyword evidence="4" id="KW-0186">Copper</keyword>
<dbReference type="InterPro" id="IPR007274">
    <property type="entry name" value="Cop_transporter"/>
</dbReference>
<dbReference type="EMBL" id="JAZHXI010000008">
    <property type="protein sequence ID" value="KAL2069124.1"/>
    <property type="molecule type" value="Genomic_DNA"/>
</dbReference>
<dbReference type="Proteomes" id="UP001595075">
    <property type="component" value="Unassembled WGS sequence"/>
</dbReference>
<feature type="transmembrane region" description="Helical" evidence="4">
    <location>
        <begin position="65"/>
        <end position="86"/>
    </location>
</feature>
<accession>A0ABR4CJ02</accession>
<protein>
    <recommendedName>
        <fullName evidence="4">Copper transport protein</fullName>
    </recommendedName>
</protein>
<dbReference type="Pfam" id="PF04145">
    <property type="entry name" value="Ctr"/>
    <property type="match status" value="1"/>
</dbReference>
<keyword evidence="4" id="KW-0406">Ion transport</keyword>
<proteinExistence type="inferred from homology"/>
<evidence type="ECO:0000256" key="3">
    <source>
        <dbReference type="ARBA" id="ARBA00023136"/>
    </source>
</evidence>
<evidence type="ECO:0000256" key="2">
    <source>
        <dbReference type="ARBA" id="ARBA00022989"/>
    </source>
</evidence>